<reference evidence="2" key="1">
    <citation type="journal article" date="2023" name="Mol. Phylogenet. Evol.">
        <title>Genome-scale phylogeny and comparative genomics of the fungal order Sordariales.</title>
        <authorList>
            <person name="Hensen N."/>
            <person name="Bonometti L."/>
            <person name="Westerberg I."/>
            <person name="Brannstrom I.O."/>
            <person name="Guillou S."/>
            <person name="Cros-Aarteil S."/>
            <person name="Calhoun S."/>
            <person name="Haridas S."/>
            <person name="Kuo A."/>
            <person name="Mondo S."/>
            <person name="Pangilinan J."/>
            <person name="Riley R."/>
            <person name="LaButti K."/>
            <person name="Andreopoulos B."/>
            <person name="Lipzen A."/>
            <person name="Chen C."/>
            <person name="Yan M."/>
            <person name="Daum C."/>
            <person name="Ng V."/>
            <person name="Clum A."/>
            <person name="Steindorff A."/>
            <person name="Ohm R.A."/>
            <person name="Martin F."/>
            <person name="Silar P."/>
            <person name="Natvig D.O."/>
            <person name="Lalanne C."/>
            <person name="Gautier V."/>
            <person name="Ament-Velasquez S.L."/>
            <person name="Kruys A."/>
            <person name="Hutchinson M.I."/>
            <person name="Powell A.J."/>
            <person name="Barry K."/>
            <person name="Miller A.N."/>
            <person name="Grigoriev I.V."/>
            <person name="Debuchy R."/>
            <person name="Gladieux P."/>
            <person name="Hiltunen Thoren M."/>
            <person name="Johannesson H."/>
        </authorList>
    </citation>
    <scope>NUCLEOTIDE SEQUENCE</scope>
    <source>
        <strain evidence="2">CBS 314.62</strain>
    </source>
</reference>
<evidence type="ECO:0000313" key="2">
    <source>
        <dbReference type="EMBL" id="KAK3686223.1"/>
    </source>
</evidence>
<evidence type="ECO:0000256" key="1">
    <source>
        <dbReference type="SAM" id="Phobius"/>
    </source>
</evidence>
<proteinExistence type="predicted"/>
<evidence type="ECO:0000313" key="3">
    <source>
        <dbReference type="Proteomes" id="UP001270362"/>
    </source>
</evidence>
<keyword evidence="3" id="KW-1185">Reference proteome</keyword>
<dbReference type="AlphaFoldDB" id="A0AAE1CB60"/>
<dbReference type="EMBL" id="JAULSO010000003">
    <property type="protein sequence ID" value="KAK3686223.1"/>
    <property type="molecule type" value="Genomic_DNA"/>
</dbReference>
<gene>
    <name evidence="2" type="ORF">B0T22DRAFT_467509</name>
</gene>
<accession>A0AAE1CB60</accession>
<comment type="caution">
    <text evidence="2">The sequence shown here is derived from an EMBL/GenBank/DDBJ whole genome shotgun (WGS) entry which is preliminary data.</text>
</comment>
<keyword evidence="1" id="KW-1133">Transmembrane helix</keyword>
<organism evidence="2 3">
    <name type="scientific">Podospora appendiculata</name>
    <dbReference type="NCBI Taxonomy" id="314037"/>
    <lineage>
        <taxon>Eukaryota</taxon>
        <taxon>Fungi</taxon>
        <taxon>Dikarya</taxon>
        <taxon>Ascomycota</taxon>
        <taxon>Pezizomycotina</taxon>
        <taxon>Sordariomycetes</taxon>
        <taxon>Sordariomycetidae</taxon>
        <taxon>Sordariales</taxon>
        <taxon>Podosporaceae</taxon>
        <taxon>Podospora</taxon>
    </lineage>
</organism>
<dbReference type="Proteomes" id="UP001270362">
    <property type="component" value="Unassembled WGS sequence"/>
</dbReference>
<keyword evidence="1" id="KW-0812">Transmembrane</keyword>
<feature type="transmembrane region" description="Helical" evidence="1">
    <location>
        <begin position="6"/>
        <end position="23"/>
    </location>
</feature>
<sequence length="72" mass="7823">MNEVWLGSFAKLLWGMVALRMGLARSLRRIRRDGGERDGGLPASVSKGRSIWVSGTLAVVPAEIDQSVTRSP</sequence>
<protein>
    <submittedName>
        <fullName evidence="2">Uncharacterized protein</fullName>
    </submittedName>
</protein>
<name>A0AAE1CB60_9PEZI</name>
<keyword evidence="1" id="KW-0472">Membrane</keyword>
<reference evidence="2" key="2">
    <citation type="submission" date="2023-06" db="EMBL/GenBank/DDBJ databases">
        <authorList>
            <consortium name="Lawrence Berkeley National Laboratory"/>
            <person name="Haridas S."/>
            <person name="Hensen N."/>
            <person name="Bonometti L."/>
            <person name="Westerberg I."/>
            <person name="Brannstrom I.O."/>
            <person name="Guillou S."/>
            <person name="Cros-Aarteil S."/>
            <person name="Calhoun S."/>
            <person name="Kuo A."/>
            <person name="Mondo S."/>
            <person name="Pangilinan J."/>
            <person name="Riley R."/>
            <person name="Labutti K."/>
            <person name="Andreopoulos B."/>
            <person name="Lipzen A."/>
            <person name="Chen C."/>
            <person name="Yanf M."/>
            <person name="Daum C."/>
            <person name="Ng V."/>
            <person name="Clum A."/>
            <person name="Steindorff A."/>
            <person name="Ohm R."/>
            <person name="Martin F."/>
            <person name="Silar P."/>
            <person name="Natvig D."/>
            <person name="Lalanne C."/>
            <person name="Gautier V."/>
            <person name="Ament-Velasquez S.L."/>
            <person name="Kruys A."/>
            <person name="Hutchinson M.I."/>
            <person name="Powell A.J."/>
            <person name="Barry K."/>
            <person name="Miller A.N."/>
            <person name="Grigoriev I.V."/>
            <person name="Debuchy R."/>
            <person name="Gladieux P."/>
            <person name="Thoren M.H."/>
            <person name="Johannesson H."/>
        </authorList>
    </citation>
    <scope>NUCLEOTIDE SEQUENCE</scope>
    <source>
        <strain evidence="2">CBS 314.62</strain>
    </source>
</reference>